<feature type="non-terminal residue" evidence="4">
    <location>
        <position position="372"/>
    </location>
</feature>
<dbReference type="Gene3D" id="3.80.10.10">
    <property type="entry name" value="Ribonuclease Inhibitor"/>
    <property type="match status" value="2"/>
</dbReference>
<evidence type="ECO:0000256" key="1">
    <source>
        <dbReference type="ARBA" id="ARBA00022614"/>
    </source>
</evidence>
<name>A0A820CKA1_9BILA</name>
<dbReference type="Pfam" id="PF14580">
    <property type="entry name" value="LRR_9"/>
    <property type="match status" value="1"/>
</dbReference>
<comment type="caution">
    <text evidence="4">The sequence shown here is derived from an EMBL/GenBank/DDBJ whole genome shotgun (WGS) entry which is preliminary data.</text>
</comment>
<keyword evidence="2" id="KW-0677">Repeat</keyword>
<gene>
    <name evidence="4" type="ORF">OXD698_LOCUS41952</name>
</gene>
<dbReference type="InterPro" id="IPR003603">
    <property type="entry name" value="U2A'_phosphoprotein32A_C"/>
</dbReference>
<dbReference type="SMART" id="SM00446">
    <property type="entry name" value="LRRcap"/>
    <property type="match status" value="2"/>
</dbReference>
<sequence>DLWGNPICHEADKYRLFIIYHLKTLRAFDGFAVEIQESGEAREAFGGKLTPDFIVEKLGHSDFSDIKNLELPQSSIRGVELNAQFPALKCINLEHNQLTNFSGLIHLPNLKVLCLNYNRVEKNNSFLYRLLFSYNNISDLAALQLNKIPSLRSLFLQGNEIAKVEGLEALRNLRELVLDKNKIRVITETSFFYQTNLVELHLEENRIRELAFFDRMIKLEKLFLGSNKIPETIEIERLNQLLCLNELSLINNPVSRKSSYRFFVMHKLPQIQILDEQLISEEERFRAEVYYAENSQQNVSSANLSEYFPGFLTTNQQPPQQSQLLQQQQQQQQQQQPMRINQIAFNDGFGSSFLIDQIRHRQMQIRAAAANI</sequence>
<dbReference type="Proteomes" id="UP000663844">
    <property type="component" value="Unassembled WGS sequence"/>
</dbReference>
<dbReference type="PANTHER" id="PTHR46652">
    <property type="entry name" value="LEUCINE-RICH REPEAT AND IQ DOMAIN-CONTAINING PROTEIN 1-RELATED"/>
    <property type="match status" value="1"/>
</dbReference>
<dbReference type="InterPro" id="IPR050836">
    <property type="entry name" value="SDS22/Internalin_LRR"/>
</dbReference>
<organism evidence="4 5">
    <name type="scientific">Adineta steineri</name>
    <dbReference type="NCBI Taxonomy" id="433720"/>
    <lineage>
        <taxon>Eukaryota</taxon>
        <taxon>Metazoa</taxon>
        <taxon>Spiralia</taxon>
        <taxon>Gnathifera</taxon>
        <taxon>Rotifera</taxon>
        <taxon>Eurotatoria</taxon>
        <taxon>Bdelloidea</taxon>
        <taxon>Adinetida</taxon>
        <taxon>Adinetidae</taxon>
        <taxon>Adineta</taxon>
    </lineage>
</organism>
<dbReference type="SUPFAM" id="SSF52075">
    <property type="entry name" value="Outer arm dynein light chain 1"/>
    <property type="match status" value="1"/>
</dbReference>
<dbReference type="SUPFAM" id="SSF52058">
    <property type="entry name" value="L domain-like"/>
    <property type="match status" value="1"/>
</dbReference>
<dbReference type="PROSITE" id="PS51450">
    <property type="entry name" value="LRR"/>
    <property type="match status" value="2"/>
</dbReference>
<feature type="non-terminal residue" evidence="4">
    <location>
        <position position="1"/>
    </location>
</feature>
<evidence type="ECO:0000313" key="4">
    <source>
        <dbReference type="EMBL" id="CAF4222487.1"/>
    </source>
</evidence>
<accession>A0A820CKA1</accession>
<dbReference type="EMBL" id="CAJOAZ010010542">
    <property type="protein sequence ID" value="CAF4222487.1"/>
    <property type="molecule type" value="Genomic_DNA"/>
</dbReference>
<dbReference type="InterPro" id="IPR001611">
    <property type="entry name" value="Leu-rich_rpt"/>
</dbReference>
<keyword evidence="1" id="KW-0433">Leucine-rich repeat</keyword>
<proteinExistence type="predicted"/>
<feature type="domain" description="U2A'/phosphoprotein 32 family A C-terminal" evidence="3">
    <location>
        <begin position="257"/>
        <end position="275"/>
    </location>
</feature>
<protein>
    <recommendedName>
        <fullName evidence="3">U2A'/phosphoprotein 32 family A C-terminal domain-containing protein</fullName>
    </recommendedName>
</protein>
<reference evidence="4" key="1">
    <citation type="submission" date="2021-02" db="EMBL/GenBank/DDBJ databases">
        <authorList>
            <person name="Nowell W R."/>
        </authorList>
    </citation>
    <scope>NUCLEOTIDE SEQUENCE</scope>
</reference>
<dbReference type="AlphaFoldDB" id="A0A820CKA1"/>
<dbReference type="PANTHER" id="PTHR46652:SF3">
    <property type="entry name" value="LEUCINE-RICH REPEAT-CONTAINING PROTEIN 9"/>
    <property type="match status" value="1"/>
</dbReference>
<evidence type="ECO:0000259" key="3">
    <source>
        <dbReference type="SMART" id="SM00446"/>
    </source>
</evidence>
<feature type="domain" description="U2A'/phosphoprotein 32 family A C-terminal" evidence="3">
    <location>
        <begin position="11"/>
        <end position="29"/>
    </location>
</feature>
<dbReference type="InterPro" id="IPR025875">
    <property type="entry name" value="Leu-rich_rpt_4"/>
</dbReference>
<evidence type="ECO:0000313" key="5">
    <source>
        <dbReference type="Proteomes" id="UP000663844"/>
    </source>
</evidence>
<dbReference type="InterPro" id="IPR032675">
    <property type="entry name" value="LRR_dom_sf"/>
</dbReference>
<dbReference type="Pfam" id="PF12799">
    <property type="entry name" value="LRR_4"/>
    <property type="match status" value="1"/>
</dbReference>
<evidence type="ECO:0000256" key="2">
    <source>
        <dbReference type="ARBA" id="ARBA00022737"/>
    </source>
</evidence>